<dbReference type="EMBL" id="HBDZ01010997">
    <property type="protein sequence ID" value="CAD8243935.1"/>
    <property type="molecule type" value="Transcribed_RNA"/>
</dbReference>
<dbReference type="Gene3D" id="3.40.50.12610">
    <property type="match status" value="1"/>
</dbReference>
<dbReference type="GO" id="GO:0012505">
    <property type="term" value="C:endomembrane system"/>
    <property type="evidence" value="ECO:0007669"/>
    <property type="project" value="UniProtKB-SubCell"/>
</dbReference>
<feature type="transmembrane region" description="Helical" evidence="17">
    <location>
        <begin position="109"/>
        <end position="132"/>
    </location>
</feature>
<reference evidence="20" key="1">
    <citation type="submission" date="2021-01" db="EMBL/GenBank/DDBJ databases">
        <authorList>
            <person name="Corre E."/>
            <person name="Pelletier E."/>
            <person name="Niang G."/>
            <person name="Scheremetjew M."/>
            <person name="Finn R."/>
            <person name="Kale V."/>
            <person name="Holt S."/>
            <person name="Cochrane G."/>
            <person name="Meng A."/>
            <person name="Brown T."/>
            <person name="Cohen L."/>
        </authorList>
    </citation>
    <scope>NUCLEOTIDE SEQUENCE</scope>
    <source>
        <strain evidence="20">CCMP1413</strain>
    </source>
</reference>
<feature type="transmembrane region" description="Helical" evidence="17">
    <location>
        <begin position="521"/>
        <end position="541"/>
    </location>
</feature>
<keyword evidence="9 17" id="KW-0812">Transmembrane</keyword>
<dbReference type="InterPro" id="IPR048307">
    <property type="entry name" value="STT3_N"/>
</dbReference>
<feature type="transmembrane region" description="Helical" evidence="17">
    <location>
        <begin position="77"/>
        <end position="97"/>
    </location>
</feature>
<evidence type="ECO:0000256" key="16">
    <source>
        <dbReference type="SAM" id="MobiDB-lite"/>
    </source>
</evidence>
<evidence type="ECO:0000256" key="3">
    <source>
        <dbReference type="ARBA" id="ARBA00004127"/>
    </source>
</evidence>
<evidence type="ECO:0000256" key="1">
    <source>
        <dbReference type="ARBA" id="ARBA00001936"/>
    </source>
</evidence>
<dbReference type="Pfam" id="PF02516">
    <property type="entry name" value="STT3"/>
    <property type="match status" value="1"/>
</dbReference>
<feature type="transmembrane region" description="Helical" evidence="17">
    <location>
        <begin position="407"/>
        <end position="424"/>
    </location>
</feature>
<evidence type="ECO:0000256" key="7">
    <source>
        <dbReference type="ARBA" id="ARBA00022676"/>
    </source>
</evidence>
<dbReference type="PANTHER" id="PTHR13872:SF1">
    <property type="entry name" value="DOLICHYL-DIPHOSPHOOLIGOSACCHARIDE--PROTEIN GLYCOSYLTRANSFERASE SUBUNIT STT3B"/>
    <property type="match status" value="1"/>
</dbReference>
<feature type="transmembrane region" description="Helical" evidence="17">
    <location>
        <begin position="361"/>
        <end position="381"/>
    </location>
</feature>
<evidence type="ECO:0000256" key="13">
    <source>
        <dbReference type="ARBA" id="ARBA00023136"/>
    </source>
</evidence>
<dbReference type="Pfam" id="PF21436">
    <property type="entry name" value="STT3-PglB_core"/>
    <property type="match status" value="1"/>
</dbReference>
<sequence>MVAASMARAAAARVLQLAAVVVAMVSAYNIRLFAVKNYGMLIHEFDPWFNFRATQYLADHGTEKFFKWFDYMSWYPLGRPVGTTIYPGMQFSAVYIWRALNEYLGVEMSLNDVCVMVPAWFGAVATALLGLLTAECSGSGWAGAAASLVMAVAPAHIMRSVAGGFDNESVAITALCLTFLTWNRAIRDERSWPFGVAAGLAYVYMVWVWGGYVFVLNMVGLHAAFLALTGHFSMGLWKAYSLWYVIGTYGAIQLPVVGLRPLKSLEELAPMGVFFMLHLLAYCEWQRGKKNLSSSQHKALIFRAFAGAGAVGAVGVAMLYPTGYFGPLSARVAGLFVKHTRTGNPLVDSVAEHQPASADAYWAHLHMLCYFAPAGFVLSLFRLTRANYFLVLYGLTAYYFANRMNRLIILMGPIASALSGVAIGKGNCWAVDQFIALVRFLVSGGKVAGPKEGGKVGGDAKESKDTKGNKSTPSKSSKSKKQAAVVSEDDSLADTFRVMRKQLGKPLESVYYSKPGVLGRAALAAWIVYATVTYLASFWAYSHRFAAQISQPSIIFKGRLQDGKEIMVTDYLDGYNWLRENTPEDARVMSWWDYGYQITGIGNRTTLADGNTWNHEHIALLGRALTSPERKAHKIVRHLADYVLVWAGGGGDDLAKSPHMARIGTSVFPDICPNDPLCKGFGFYDRQQTPTPSMAASLLYKLTQHKVRPGVEANSTLFKEVWNSRYGKMRIFKVLRVSKESKEWLADPANRLCDAPGSWYCPGQYPPKLPGPPKSFKKLDYDEAQKAQPFMGTRE</sequence>
<feature type="transmembrane region" description="Helical" evidence="17">
    <location>
        <begin position="268"/>
        <end position="285"/>
    </location>
</feature>
<feature type="transmembrane region" description="Helical" evidence="17">
    <location>
        <begin position="206"/>
        <end position="228"/>
    </location>
</feature>
<proteinExistence type="inferred from homology"/>
<dbReference type="EC" id="2.4.99.18" evidence="6"/>
<evidence type="ECO:0000259" key="18">
    <source>
        <dbReference type="Pfam" id="PF02516"/>
    </source>
</evidence>
<comment type="cofactor">
    <cofactor evidence="1">
        <name>Mn(2+)</name>
        <dbReference type="ChEBI" id="CHEBI:29035"/>
    </cofactor>
</comment>
<evidence type="ECO:0000259" key="19">
    <source>
        <dbReference type="Pfam" id="PF21436"/>
    </source>
</evidence>
<dbReference type="InterPro" id="IPR048999">
    <property type="entry name" value="STT3-PglB_core"/>
</dbReference>
<organism evidence="20">
    <name type="scientific">Prasinoderma coloniale</name>
    <dbReference type="NCBI Taxonomy" id="156133"/>
    <lineage>
        <taxon>Eukaryota</taxon>
        <taxon>Viridiplantae</taxon>
        <taxon>Prasinodermophyta</taxon>
        <taxon>Prasinodermophyceae</taxon>
        <taxon>Prasinodermales</taxon>
        <taxon>Prasinodermaceae</taxon>
        <taxon>Prasinoderma</taxon>
    </lineage>
</organism>
<dbReference type="PANTHER" id="PTHR13872">
    <property type="entry name" value="DOLICHYL-DIPHOSPHOOLIGOSACCHARIDE--PROTEIN GLYCOSYLTRANSFERASE SUBUNIT"/>
    <property type="match status" value="1"/>
</dbReference>
<evidence type="ECO:0000256" key="4">
    <source>
        <dbReference type="ARBA" id="ARBA00004922"/>
    </source>
</evidence>
<evidence type="ECO:0000256" key="2">
    <source>
        <dbReference type="ARBA" id="ARBA00001946"/>
    </source>
</evidence>
<keyword evidence="14" id="KW-0464">Manganese</keyword>
<keyword evidence="11" id="KW-0460">Magnesium</keyword>
<comment type="similarity">
    <text evidence="5">Belongs to the STT3 family.</text>
</comment>
<comment type="pathway">
    <text evidence="4">Protein modification; protein glycosylation.</text>
</comment>
<evidence type="ECO:0000313" key="20">
    <source>
        <dbReference type="EMBL" id="CAD8243935.1"/>
    </source>
</evidence>
<keyword evidence="7" id="KW-0328">Glycosyltransferase</keyword>
<feature type="domain" description="Oligosaccharyl transferase STT3 N-terminal" evidence="18">
    <location>
        <begin position="19"/>
        <end position="410"/>
    </location>
</feature>
<gene>
    <name evidence="20" type="ORF">PCOL08062_LOCUS8378</name>
</gene>
<comment type="catalytic activity">
    <reaction evidence="15">
        <text>a di-trans,poly-cis-dolichyl diphosphooligosaccharide + L-asparaginyl-[protein] = N(4)-(oligosaccharide-(1-&gt;4)-N-acetyl-beta-D-glucosaminyl-(1-&gt;4)-N-acetyl-beta-D-glucosaminyl)-L-asparaginyl-[protein] + a di-trans,poly-cis-dolichyl diphosphate + H(+)</text>
        <dbReference type="Rhea" id="RHEA:22980"/>
        <dbReference type="Rhea" id="RHEA-COMP:12804"/>
        <dbReference type="Rhea" id="RHEA-COMP:12805"/>
        <dbReference type="Rhea" id="RHEA-COMP:19506"/>
        <dbReference type="Rhea" id="RHEA-COMP:19509"/>
        <dbReference type="ChEBI" id="CHEBI:15378"/>
        <dbReference type="ChEBI" id="CHEBI:50347"/>
        <dbReference type="ChEBI" id="CHEBI:57497"/>
        <dbReference type="ChEBI" id="CHEBI:57570"/>
        <dbReference type="ChEBI" id="CHEBI:132529"/>
        <dbReference type="EC" id="2.4.99.18"/>
    </reaction>
</comment>
<dbReference type="InterPro" id="IPR003674">
    <property type="entry name" value="Oligo_trans_STT3"/>
</dbReference>
<evidence type="ECO:0000256" key="12">
    <source>
        <dbReference type="ARBA" id="ARBA00022989"/>
    </source>
</evidence>
<feature type="transmembrane region" description="Helical" evidence="17">
    <location>
        <begin position="240"/>
        <end position="262"/>
    </location>
</feature>
<dbReference type="GO" id="GO:0046872">
    <property type="term" value="F:metal ion binding"/>
    <property type="evidence" value="ECO:0007669"/>
    <property type="project" value="UniProtKB-KW"/>
</dbReference>
<name>A0A7R9Y4S8_9VIRI</name>
<dbReference type="AlphaFoldDB" id="A0A7R9Y4S8"/>
<dbReference type="GO" id="GO:0004579">
    <property type="term" value="F:dolichyl-diphosphooligosaccharide-protein glycotransferase activity"/>
    <property type="evidence" value="ECO:0007669"/>
    <property type="project" value="UniProtKB-EC"/>
</dbReference>
<evidence type="ECO:0000256" key="5">
    <source>
        <dbReference type="ARBA" id="ARBA00010810"/>
    </source>
</evidence>
<accession>A0A7R9Y4S8</accession>
<evidence type="ECO:0000256" key="9">
    <source>
        <dbReference type="ARBA" id="ARBA00022692"/>
    </source>
</evidence>
<evidence type="ECO:0000256" key="8">
    <source>
        <dbReference type="ARBA" id="ARBA00022679"/>
    </source>
</evidence>
<feature type="domain" description="STT3/PglB/AglB core" evidence="19">
    <location>
        <begin position="587"/>
        <end position="642"/>
    </location>
</feature>
<dbReference type="GO" id="GO:0016020">
    <property type="term" value="C:membrane"/>
    <property type="evidence" value="ECO:0007669"/>
    <property type="project" value="InterPro"/>
</dbReference>
<comment type="cofactor">
    <cofactor evidence="2">
        <name>Mg(2+)</name>
        <dbReference type="ChEBI" id="CHEBI:18420"/>
    </cofactor>
</comment>
<evidence type="ECO:0000256" key="6">
    <source>
        <dbReference type="ARBA" id="ARBA00012605"/>
    </source>
</evidence>
<dbReference type="UniPathway" id="UPA00378"/>
<keyword evidence="13 17" id="KW-0472">Membrane</keyword>
<keyword evidence="10" id="KW-0479">Metal-binding</keyword>
<comment type="subcellular location">
    <subcellularLocation>
        <location evidence="3">Endomembrane system</location>
        <topology evidence="3">Multi-pass membrane protein</topology>
    </subcellularLocation>
</comment>
<dbReference type="FunFam" id="3.40.50.12610:FF:000003">
    <property type="entry name" value="Oligosaccharyl transferase-like protein"/>
    <property type="match status" value="1"/>
</dbReference>
<feature type="region of interest" description="Disordered" evidence="16">
    <location>
        <begin position="450"/>
        <end position="486"/>
    </location>
</feature>
<evidence type="ECO:0000256" key="10">
    <source>
        <dbReference type="ARBA" id="ARBA00022723"/>
    </source>
</evidence>
<feature type="transmembrane region" description="Helical" evidence="17">
    <location>
        <begin position="138"/>
        <end position="157"/>
    </location>
</feature>
<feature type="transmembrane region" description="Helical" evidence="17">
    <location>
        <begin position="300"/>
        <end position="320"/>
    </location>
</feature>
<keyword evidence="8" id="KW-0808">Transferase</keyword>
<evidence type="ECO:0000256" key="11">
    <source>
        <dbReference type="ARBA" id="ARBA00022842"/>
    </source>
</evidence>
<feature type="compositionally biased region" description="Basic and acidic residues" evidence="16">
    <location>
        <begin position="452"/>
        <end position="468"/>
    </location>
</feature>
<evidence type="ECO:0000256" key="15">
    <source>
        <dbReference type="ARBA" id="ARBA00048829"/>
    </source>
</evidence>
<evidence type="ECO:0000256" key="14">
    <source>
        <dbReference type="ARBA" id="ARBA00023211"/>
    </source>
</evidence>
<evidence type="ECO:0000256" key="17">
    <source>
        <dbReference type="SAM" id="Phobius"/>
    </source>
</evidence>
<feature type="transmembrane region" description="Helical" evidence="17">
    <location>
        <begin position="169"/>
        <end position="186"/>
    </location>
</feature>
<protein>
    <recommendedName>
        <fullName evidence="6">dolichyl-diphosphooligosaccharide--protein glycotransferase</fullName>
        <ecNumber evidence="6">2.4.99.18</ecNumber>
    </recommendedName>
</protein>
<keyword evidence="12 17" id="KW-1133">Transmembrane helix</keyword>